<name>G3HMR2_CRIGR</name>
<gene>
    <name evidence="1" type="ORF">I79_012034</name>
</gene>
<dbReference type="AlphaFoldDB" id="G3HMR2"/>
<proteinExistence type="predicted"/>
<dbReference type="PANTHER" id="PTHR33505:SF4">
    <property type="entry name" value="PROTEIN PREY, MITOCHONDRIAL"/>
    <property type="match status" value="1"/>
</dbReference>
<protein>
    <submittedName>
        <fullName evidence="1">Protein preY, mitochondrial</fullName>
    </submittedName>
</protein>
<accession>G3HMR2</accession>
<reference evidence="2" key="1">
    <citation type="journal article" date="2011" name="Nat. Biotechnol.">
        <title>The genomic sequence of the Chinese hamster ovary (CHO)-K1 cell line.</title>
        <authorList>
            <person name="Xu X."/>
            <person name="Nagarajan H."/>
            <person name="Lewis N.E."/>
            <person name="Pan S."/>
            <person name="Cai Z."/>
            <person name="Liu X."/>
            <person name="Chen W."/>
            <person name="Xie M."/>
            <person name="Wang W."/>
            <person name="Hammond S."/>
            <person name="Andersen M.R."/>
            <person name="Neff N."/>
            <person name="Passarelli B."/>
            <person name="Koh W."/>
            <person name="Fan H.C."/>
            <person name="Wang J."/>
            <person name="Gui Y."/>
            <person name="Lee K.H."/>
            <person name="Betenbaugh M.J."/>
            <person name="Quake S.R."/>
            <person name="Famili I."/>
            <person name="Palsson B.O."/>
            <person name="Wang J."/>
        </authorList>
    </citation>
    <scope>NUCLEOTIDE SEQUENCE [LARGE SCALE GENOMIC DNA]</scope>
    <source>
        <strain evidence="2">CHO K1 cell line</strain>
    </source>
</reference>
<dbReference type="Proteomes" id="UP000001075">
    <property type="component" value="Unassembled WGS sequence"/>
</dbReference>
<sequence>MLSAACRRLGPALRGPRAPSAVAGRCLLAPGVRSFADQGGRAEEPRTFHPELLRCLVCPLSKKPLR</sequence>
<dbReference type="STRING" id="10029.G3HMR2"/>
<dbReference type="FunCoup" id="G3HMR2">
    <property type="interactions" value="835"/>
</dbReference>
<dbReference type="PANTHER" id="PTHR33505">
    <property type="entry name" value="ZGC:162634"/>
    <property type="match status" value="1"/>
</dbReference>
<dbReference type="EMBL" id="JH000522">
    <property type="protein sequence ID" value="EGV91650.1"/>
    <property type="molecule type" value="Genomic_DNA"/>
</dbReference>
<dbReference type="eggNOG" id="ENOG502S7H4">
    <property type="taxonomic scope" value="Eukaryota"/>
</dbReference>
<dbReference type="PaxDb" id="10029-XP_007633694.1"/>
<organism evidence="1 2">
    <name type="scientific">Cricetulus griseus</name>
    <name type="common">Chinese hamster</name>
    <name type="synonym">Cricetulus barabensis griseus</name>
    <dbReference type="NCBI Taxonomy" id="10029"/>
    <lineage>
        <taxon>Eukaryota</taxon>
        <taxon>Metazoa</taxon>
        <taxon>Chordata</taxon>
        <taxon>Craniata</taxon>
        <taxon>Vertebrata</taxon>
        <taxon>Euteleostomi</taxon>
        <taxon>Mammalia</taxon>
        <taxon>Eutheria</taxon>
        <taxon>Euarchontoglires</taxon>
        <taxon>Glires</taxon>
        <taxon>Rodentia</taxon>
        <taxon>Myomorpha</taxon>
        <taxon>Muroidea</taxon>
        <taxon>Cricetidae</taxon>
        <taxon>Cricetinae</taxon>
        <taxon>Cricetulus</taxon>
    </lineage>
</organism>
<evidence type="ECO:0000313" key="2">
    <source>
        <dbReference type="Proteomes" id="UP000001075"/>
    </source>
</evidence>
<dbReference type="InParanoid" id="G3HMR2"/>
<evidence type="ECO:0000313" key="1">
    <source>
        <dbReference type="EMBL" id="EGV91650.1"/>
    </source>
</evidence>